<dbReference type="GO" id="GO:0006865">
    <property type="term" value="P:amino acid transport"/>
    <property type="evidence" value="ECO:0007669"/>
    <property type="project" value="TreeGrafter"/>
</dbReference>
<dbReference type="InterPro" id="IPR037272">
    <property type="entry name" value="SNS_sf"/>
</dbReference>
<keyword evidence="9" id="KW-1185">Reference proteome</keyword>
<protein>
    <submittedName>
        <fullName evidence="8">Uncharacterized protein</fullName>
    </submittedName>
</protein>
<dbReference type="EMBL" id="FZQP02002315">
    <property type="protein sequence ID" value="VVC95435.1"/>
    <property type="molecule type" value="Genomic_DNA"/>
</dbReference>
<evidence type="ECO:0000256" key="2">
    <source>
        <dbReference type="ARBA" id="ARBA00006459"/>
    </source>
</evidence>
<evidence type="ECO:0000256" key="6">
    <source>
        <dbReference type="ARBA" id="ARBA00022989"/>
    </source>
</evidence>
<dbReference type="Pfam" id="PF00209">
    <property type="entry name" value="SNF"/>
    <property type="match status" value="1"/>
</dbReference>
<accession>A0A5E4QB02</accession>
<evidence type="ECO:0000313" key="8">
    <source>
        <dbReference type="EMBL" id="VVC95435.1"/>
    </source>
</evidence>
<evidence type="ECO:0000256" key="5">
    <source>
        <dbReference type="ARBA" id="ARBA00022847"/>
    </source>
</evidence>
<gene>
    <name evidence="8" type="ORF">LSINAPIS_LOCUS7149</name>
</gene>
<dbReference type="SUPFAM" id="SSF161070">
    <property type="entry name" value="SNF-like"/>
    <property type="match status" value="1"/>
</dbReference>
<comment type="similarity">
    <text evidence="2">Belongs to the sodium:neurotransmitter symporter (SNF) (TC 2.A.22) family.</text>
</comment>
<proteinExistence type="inferred from homology"/>
<organism evidence="8 9">
    <name type="scientific">Leptidea sinapis</name>
    <dbReference type="NCBI Taxonomy" id="189913"/>
    <lineage>
        <taxon>Eukaryota</taxon>
        <taxon>Metazoa</taxon>
        <taxon>Ecdysozoa</taxon>
        <taxon>Arthropoda</taxon>
        <taxon>Hexapoda</taxon>
        <taxon>Insecta</taxon>
        <taxon>Pterygota</taxon>
        <taxon>Neoptera</taxon>
        <taxon>Endopterygota</taxon>
        <taxon>Lepidoptera</taxon>
        <taxon>Glossata</taxon>
        <taxon>Ditrysia</taxon>
        <taxon>Papilionoidea</taxon>
        <taxon>Pieridae</taxon>
        <taxon>Dismorphiinae</taxon>
        <taxon>Leptidea</taxon>
    </lineage>
</organism>
<comment type="subcellular location">
    <subcellularLocation>
        <location evidence="1">Membrane</location>
        <topology evidence="1">Multi-pass membrane protein</topology>
    </subcellularLocation>
</comment>
<dbReference type="GO" id="GO:0005886">
    <property type="term" value="C:plasma membrane"/>
    <property type="evidence" value="ECO:0007669"/>
    <property type="project" value="TreeGrafter"/>
</dbReference>
<sequence>MRHFEVYLGQWSISGPGRAFRIIPIFDGIGIAICINSLVRAVNCCTIAAISVIYVVHSVSDSKLPYTYCRDFDLKPYDPIVRDVSNLTLREFRFSLATGEIGDDELMDGTANGDELYNMRGIQFWLSSVIYCFVSFGP</sequence>
<dbReference type="AlphaFoldDB" id="A0A5E4QB02"/>
<dbReference type="GO" id="GO:0015293">
    <property type="term" value="F:symporter activity"/>
    <property type="evidence" value="ECO:0007669"/>
    <property type="project" value="UniProtKB-KW"/>
</dbReference>
<keyword evidence="4" id="KW-0812">Transmembrane</keyword>
<keyword evidence="3" id="KW-0813">Transport</keyword>
<evidence type="ECO:0000313" key="9">
    <source>
        <dbReference type="Proteomes" id="UP000324832"/>
    </source>
</evidence>
<dbReference type="Proteomes" id="UP000324832">
    <property type="component" value="Unassembled WGS sequence"/>
</dbReference>
<dbReference type="PANTHER" id="PTHR11616:SF240">
    <property type="entry name" value="BLOATED TUBULES, ISOFORM B-RELATED"/>
    <property type="match status" value="1"/>
</dbReference>
<evidence type="ECO:0000256" key="4">
    <source>
        <dbReference type="ARBA" id="ARBA00022692"/>
    </source>
</evidence>
<keyword evidence="5" id="KW-0769">Symport</keyword>
<dbReference type="InterPro" id="IPR000175">
    <property type="entry name" value="Na/ntran_symport"/>
</dbReference>
<evidence type="ECO:0000256" key="7">
    <source>
        <dbReference type="ARBA" id="ARBA00023136"/>
    </source>
</evidence>
<dbReference type="GO" id="GO:0035725">
    <property type="term" value="P:sodium ion transmembrane transport"/>
    <property type="evidence" value="ECO:0007669"/>
    <property type="project" value="TreeGrafter"/>
</dbReference>
<evidence type="ECO:0000256" key="1">
    <source>
        <dbReference type="ARBA" id="ARBA00004141"/>
    </source>
</evidence>
<keyword evidence="7" id="KW-0472">Membrane</keyword>
<evidence type="ECO:0000256" key="3">
    <source>
        <dbReference type="ARBA" id="ARBA00022448"/>
    </source>
</evidence>
<reference evidence="8 9" key="1">
    <citation type="submission" date="2017-07" db="EMBL/GenBank/DDBJ databases">
        <authorList>
            <person name="Talla V."/>
            <person name="Backstrom N."/>
        </authorList>
    </citation>
    <scope>NUCLEOTIDE SEQUENCE [LARGE SCALE GENOMIC DNA]</scope>
</reference>
<keyword evidence="6" id="KW-1133">Transmembrane helix</keyword>
<name>A0A5E4QB02_9NEOP</name>
<dbReference type="PANTHER" id="PTHR11616">
    <property type="entry name" value="SODIUM/CHLORIDE DEPENDENT TRANSPORTER"/>
    <property type="match status" value="1"/>
</dbReference>